<evidence type="ECO:0000313" key="10">
    <source>
        <dbReference type="Proteomes" id="UP001146120"/>
    </source>
</evidence>
<dbReference type="GO" id="GO:0004198">
    <property type="term" value="F:calcium-dependent cysteine-type endopeptidase activity"/>
    <property type="evidence" value="ECO:0007669"/>
    <property type="project" value="InterPro"/>
</dbReference>
<reference evidence="9" key="2">
    <citation type="journal article" date="2023" name="Microbiol Resour">
        <title>Decontamination and Annotation of the Draft Genome Sequence of the Oomycete Lagenidium giganteum ARSEF 373.</title>
        <authorList>
            <person name="Morgan W.R."/>
            <person name="Tartar A."/>
        </authorList>
    </citation>
    <scope>NUCLEOTIDE SEQUENCE</scope>
    <source>
        <strain evidence="9">ARSEF 373</strain>
    </source>
</reference>
<dbReference type="EMBL" id="DAKRPA010000107">
    <property type="protein sequence ID" value="DAZ98418.1"/>
    <property type="molecule type" value="Genomic_DNA"/>
</dbReference>
<evidence type="ECO:0000256" key="7">
    <source>
        <dbReference type="SAM" id="MobiDB-lite"/>
    </source>
</evidence>
<comment type="caution">
    <text evidence="6">Lacks conserved residue(s) required for the propagation of feature annotation.</text>
</comment>
<proteinExistence type="inferred from homology"/>
<reference evidence="9" key="1">
    <citation type="submission" date="2022-11" db="EMBL/GenBank/DDBJ databases">
        <authorList>
            <person name="Morgan W.R."/>
            <person name="Tartar A."/>
        </authorList>
    </citation>
    <scope>NUCLEOTIDE SEQUENCE</scope>
    <source>
        <strain evidence="9">ARSEF 373</strain>
    </source>
</reference>
<dbReference type="Proteomes" id="UP001146120">
    <property type="component" value="Unassembled WGS sequence"/>
</dbReference>
<evidence type="ECO:0000256" key="4">
    <source>
        <dbReference type="ARBA" id="ARBA00022807"/>
    </source>
</evidence>
<feature type="compositionally biased region" description="Low complexity" evidence="7">
    <location>
        <begin position="43"/>
        <end position="61"/>
    </location>
</feature>
<evidence type="ECO:0000256" key="2">
    <source>
        <dbReference type="ARBA" id="ARBA00022670"/>
    </source>
</evidence>
<dbReference type="PANTHER" id="PTHR10183:SF379">
    <property type="entry name" value="CALPAIN-5"/>
    <property type="match status" value="1"/>
</dbReference>
<dbReference type="InterPro" id="IPR001300">
    <property type="entry name" value="Peptidase_C2_calpain_cat"/>
</dbReference>
<dbReference type="PRINTS" id="PR00704">
    <property type="entry name" value="CALPAIN"/>
</dbReference>
<dbReference type="InterPro" id="IPR022684">
    <property type="entry name" value="Calpain_cysteine_protease"/>
</dbReference>
<dbReference type="Pfam" id="PF00648">
    <property type="entry name" value="Peptidase_C2"/>
    <property type="match status" value="1"/>
</dbReference>
<keyword evidence="10" id="KW-1185">Reference proteome</keyword>
<dbReference type="Pfam" id="PF01067">
    <property type="entry name" value="Calpain_III"/>
    <property type="match status" value="1"/>
</dbReference>
<organism evidence="9 10">
    <name type="scientific">Lagenidium giganteum</name>
    <dbReference type="NCBI Taxonomy" id="4803"/>
    <lineage>
        <taxon>Eukaryota</taxon>
        <taxon>Sar</taxon>
        <taxon>Stramenopiles</taxon>
        <taxon>Oomycota</taxon>
        <taxon>Peronosporomycetes</taxon>
        <taxon>Pythiales</taxon>
        <taxon>Pythiaceae</taxon>
    </lineage>
</organism>
<evidence type="ECO:0000256" key="3">
    <source>
        <dbReference type="ARBA" id="ARBA00022801"/>
    </source>
</evidence>
<dbReference type="GO" id="GO:0006508">
    <property type="term" value="P:proteolysis"/>
    <property type="evidence" value="ECO:0007669"/>
    <property type="project" value="UniProtKB-KW"/>
</dbReference>
<keyword evidence="4" id="KW-0788">Thiol protease</keyword>
<accession>A0AAV2YX95</accession>
<comment type="caution">
    <text evidence="9">The sequence shown here is derived from an EMBL/GenBank/DDBJ whole genome shotgun (WGS) entry which is preliminary data.</text>
</comment>
<feature type="compositionally biased region" description="Basic and acidic residues" evidence="7">
    <location>
        <begin position="1"/>
        <end position="11"/>
    </location>
</feature>
<dbReference type="AlphaFoldDB" id="A0AAV2YX95"/>
<evidence type="ECO:0000256" key="1">
    <source>
        <dbReference type="ARBA" id="ARBA00007623"/>
    </source>
</evidence>
<dbReference type="SUPFAM" id="SSF49758">
    <property type="entry name" value="Calpain large subunit, middle domain (domain III)"/>
    <property type="match status" value="3"/>
</dbReference>
<feature type="active site" evidence="5">
    <location>
        <position position="383"/>
    </location>
</feature>
<feature type="compositionally biased region" description="Gly residues" evidence="7">
    <location>
        <begin position="478"/>
        <end position="499"/>
    </location>
</feature>
<evidence type="ECO:0000259" key="8">
    <source>
        <dbReference type="PROSITE" id="PS50203"/>
    </source>
</evidence>
<dbReference type="InterPro" id="IPR036213">
    <property type="entry name" value="Calpain_III_sf"/>
</dbReference>
<gene>
    <name evidence="9" type="ORF">N0F65_000132</name>
</gene>
<feature type="region of interest" description="Disordered" evidence="7">
    <location>
        <begin position="1"/>
        <end position="73"/>
    </location>
</feature>
<sequence length="1118" mass="124318">MGEHTEQHGNEEPLDEPSTEHRSGIARIRSSNQTEEEIVQYVAAQQRAAATHAADNPASADGGDGDGEENESPVPHLILYEDLDFPADDCCLYIDPAKLPDYALSTDGSGGGEGGATTIYWYRPTEYTDDPDYFKSTSGCGVLREGVMNDSWLLGVFAAIALHPDNLIENLFVSESLQAFKQYGVYTCRFYKDAQWVHVTTDTRVPYSVELQDDDKYPTKGSSCSGHLLYGSSLNKNEVFIPFLEKAFAKLHGSYQVLSDSTGGNVSSKILEAFVDCTGGSAYRMDLQDDRWRAHDENGLQLWKKMTKYHRKKCILTVQLKQLSFNAYDLTSSGIIKNRQYTIMHFKEVGANGMSMPTQPTGGVNGNGSANNTPVLRFVKLKNVWGRGMWKGEWSNDDSKWEEHMQVENALRNDPACEFSRSGQDGCFWMIWEDFLDTFNELFIVHVFANEDMYQYCIQGEWVGHSAAGAPAKLKASGGEGGDGASGSTGPSNGHGTGGERPIPRTKWSVLEDAEANWYRNPQYKMTVSERTTGVLISLAQRDFRLYGGDNYGINFVIVKEKASRSTIVWEFNRHRVYAEAHSYDHDAAAASSAAQAAATATANAAVSIGGVVPPVGILPSGAISSQLPFKQVPEREIIKEDLVLEPDVAYYIIPYTDNAKVDMEFFLRVFSSKPIRLELIDDLHTSLVQSKWRNDEDDTGEASTAGGPLRMQLHTGDENPAWCQNPQFWLRFKRIRNAKRRQAMMLSKSHVTIKLVLRKTSYKASAAVKTRHKENQKEKFNLMGLVVTRAPNPAASALECNTYLLTGSNGASLATNNHTSLLRAQAKAPKTNFLGELVEKPHLQYKSSQPPAKGRQLPTTARDDDSKGNDDDEVELDENGDVKPQHVAQHFPAPKLVVKPDEWCRVSDYSSPVLSCMYLRKVPKEWLMAENGGLLVTPTLGEPGVEGTFELQVDADFPLVMDELPKFSTQAVPGEWNEANACGCHLHSEWKKNPKFYLHLKGVRPAKVKITLTRSELEWKAKCKRDAVGTMMGFYLFHGAQKLSREQNSSIVVNGRPWSETDFVPLHVVVSPPELMLPVAFNEPYVIVPATYEPKKYGKFVLSVQCDGEFTLTSESE</sequence>
<feature type="domain" description="Calpain catalytic" evidence="8">
    <location>
        <begin position="79"/>
        <end position="448"/>
    </location>
</feature>
<dbReference type="InterPro" id="IPR022682">
    <property type="entry name" value="Calpain_domain_III"/>
</dbReference>
<dbReference type="SMART" id="SM00720">
    <property type="entry name" value="calpain_III"/>
    <property type="match status" value="1"/>
</dbReference>
<comment type="similarity">
    <text evidence="1">Belongs to the peptidase C2 family.</text>
</comment>
<dbReference type="InterPro" id="IPR038765">
    <property type="entry name" value="Papain-like_cys_pep_sf"/>
</dbReference>
<dbReference type="Gene3D" id="3.90.70.10">
    <property type="entry name" value="Cysteine proteinases"/>
    <property type="match status" value="1"/>
</dbReference>
<dbReference type="SUPFAM" id="SSF54001">
    <property type="entry name" value="Cysteine proteinases"/>
    <property type="match status" value="1"/>
</dbReference>
<dbReference type="SMART" id="SM00230">
    <property type="entry name" value="CysPc"/>
    <property type="match status" value="1"/>
</dbReference>
<feature type="compositionally biased region" description="Acidic residues" evidence="7">
    <location>
        <begin position="871"/>
        <end position="880"/>
    </location>
</feature>
<dbReference type="PANTHER" id="PTHR10183">
    <property type="entry name" value="CALPAIN"/>
    <property type="match status" value="1"/>
</dbReference>
<dbReference type="Gene3D" id="2.60.120.380">
    <property type="match status" value="3"/>
</dbReference>
<keyword evidence="2" id="KW-0645">Protease</keyword>
<evidence type="ECO:0000313" key="9">
    <source>
        <dbReference type="EMBL" id="DAZ98418.1"/>
    </source>
</evidence>
<name>A0AAV2YX95_9STRA</name>
<feature type="region of interest" description="Disordered" evidence="7">
    <location>
        <begin position="694"/>
        <end position="714"/>
    </location>
</feature>
<evidence type="ECO:0000256" key="5">
    <source>
        <dbReference type="PIRSR" id="PIRSR622684-1"/>
    </source>
</evidence>
<protein>
    <recommendedName>
        <fullName evidence="8">Calpain catalytic domain-containing protein</fullName>
    </recommendedName>
</protein>
<evidence type="ECO:0000256" key="6">
    <source>
        <dbReference type="PROSITE-ProRule" id="PRU00239"/>
    </source>
</evidence>
<dbReference type="InterPro" id="IPR022683">
    <property type="entry name" value="Calpain_III"/>
</dbReference>
<dbReference type="PROSITE" id="PS50203">
    <property type="entry name" value="CALPAIN_CAT"/>
    <property type="match status" value="1"/>
</dbReference>
<feature type="region of interest" description="Disordered" evidence="7">
    <location>
        <begin position="843"/>
        <end position="883"/>
    </location>
</feature>
<feature type="region of interest" description="Disordered" evidence="7">
    <location>
        <begin position="474"/>
        <end position="506"/>
    </location>
</feature>
<keyword evidence="3" id="KW-0378">Hydrolase</keyword>